<feature type="region of interest" description="Disordered" evidence="7">
    <location>
        <begin position="3285"/>
        <end position="3340"/>
    </location>
</feature>
<dbReference type="PROSITE" id="PS50835">
    <property type="entry name" value="IG_LIKE"/>
    <property type="match status" value="13"/>
</dbReference>
<dbReference type="Pfam" id="PF07679">
    <property type="entry name" value="I-set"/>
    <property type="match status" value="13"/>
</dbReference>
<dbReference type="GO" id="GO:0040017">
    <property type="term" value="P:positive regulation of locomotion"/>
    <property type="evidence" value="ECO:0007669"/>
    <property type="project" value="UniProtKB-ARBA"/>
</dbReference>
<feature type="coiled-coil region" evidence="6">
    <location>
        <begin position="2964"/>
        <end position="2991"/>
    </location>
</feature>
<feature type="region of interest" description="Disordered" evidence="7">
    <location>
        <begin position="405"/>
        <end position="429"/>
    </location>
</feature>
<reference evidence="11" key="1">
    <citation type="submission" date="2016-04" db="UniProtKB">
        <authorList>
            <consortium name="WormBaseParasite"/>
        </authorList>
    </citation>
    <scope>IDENTIFICATION</scope>
</reference>
<dbReference type="WBParaSite" id="BPAG_0001036701-mRNA-1">
    <property type="protein sequence ID" value="BPAG_0001036701-mRNA-1"/>
    <property type="gene ID" value="BPAG_0001036701"/>
</dbReference>
<feature type="region of interest" description="Disordered" evidence="7">
    <location>
        <begin position="5699"/>
        <end position="5718"/>
    </location>
</feature>
<dbReference type="InterPro" id="IPR003599">
    <property type="entry name" value="Ig_sub"/>
</dbReference>
<keyword evidence="6" id="KW-0175">Coiled coil</keyword>
<feature type="domain" description="Ig-like" evidence="8">
    <location>
        <begin position="794"/>
        <end position="882"/>
    </location>
</feature>
<keyword evidence="3" id="KW-0677">Repeat</keyword>
<dbReference type="CDD" id="cd00096">
    <property type="entry name" value="Ig"/>
    <property type="match status" value="5"/>
</dbReference>
<comment type="subcellular location">
    <subcellularLocation>
        <location evidence="1">Cytoplasm</location>
    </subcellularLocation>
</comment>
<evidence type="ECO:0000313" key="9">
    <source>
        <dbReference type="EMBL" id="VDN91515.1"/>
    </source>
</evidence>
<feature type="compositionally biased region" description="Polar residues" evidence="7">
    <location>
        <begin position="3286"/>
        <end position="3305"/>
    </location>
</feature>
<feature type="domain" description="Ig-like" evidence="8">
    <location>
        <begin position="5742"/>
        <end position="5829"/>
    </location>
</feature>
<feature type="coiled-coil region" evidence="6">
    <location>
        <begin position="6472"/>
        <end position="6502"/>
    </location>
</feature>
<evidence type="ECO:0000256" key="6">
    <source>
        <dbReference type="SAM" id="Coils"/>
    </source>
</evidence>
<dbReference type="SMART" id="SM00408">
    <property type="entry name" value="IGc2"/>
    <property type="match status" value="10"/>
</dbReference>
<feature type="compositionally biased region" description="Polar residues" evidence="7">
    <location>
        <begin position="2854"/>
        <end position="2870"/>
    </location>
</feature>
<dbReference type="FunFam" id="2.60.40.10:FF:000107">
    <property type="entry name" value="Myosin, light chain kinase a"/>
    <property type="match status" value="3"/>
</dbReference>
<feature type="domain" description="Ig-like" evidence="8">
    <location>
        <begin position="5602"/>
        <end position="5693"/>
    </location>
</feature>
<dbReference type="FunFam" id="2.60.40.10:FF:000425">
    <property type="entry name" value="Myosin light chain kinase"/>
    <property type="match status" value="1"/>
</dbReference>
<dbReference type="InterPro" id="IPR013783">
    <property type="entry name" value="Ig-like_fold"/>
</dbReference>
<feature type="compositionally biased region" description="Polar residues" evidence="7">
    <location>
        <begin position="637"/>
        <end position="646"/>
    </location>
</feature>
<evidence type="ECO:0000313" key="10">
    <source>
        <dbReference type="Proteomes" id="UP000278627"/>
    </source>
</evidence>
<reference evidence="9 10" key="2">
    <citation type="submission" date="2018-11" db="EMBL/GenBank/DDBJ databases">
        <authorList>
            <consortium name="Pathogen Informatics"/>
        </authorList>
    </citation>
    <scope>NUCLEOTIDE SEQUENCE [LARGE SCALE GENOMIC DNA]</scope>
</reference>
<feature type="compositionally biased region" description="Polar residues" evidence="7">
    <location>
        <begin position="6240"/>
        <end position="6271"/>
    </location>
</feature>
<dbReference type="GO" id="GO:0031672">
    <property type="term" value="C:A band"/>
    <property type="evidence" value="ECO:0007669"/>
    <property type="project" value="UniProtKB-ARBA"/>
</dbReference>
<gene>
    <name evidence="9" type="ORF">BPAG_LOCUS10329</name>
</gene>
<feature type="coiled-coil region" evidence="6">
    <location>
        <begin position="3050"/>
        <end position="3077"/>
    </location>
</feature>
<feature type="domain" description="Ig-like" evidence="8">
    <location>
        <begin position="4179"/>
        <end position="4250"/>
    </location>
</feature>
<dbReference type="SUPFAM" id="SSF48726">
    <property type="entry name" value="Immunoglobulin"/>
    <property type="match status" value="17"/>
</dbReference>
<feature type="compositionally biased region" description="Low complexity" evidence="7">
    <location>
        <begin position="410"/>
        <end position="420"/>
    </location>
</feature>
<feature type="domain" description="Ig-like" evidence="8">
    <location>
        <begin position="1391"/>
        <end position="1477"/>
    </location>
</feature>
<feature type="compositionally biased region" description="Basic and acidic residues" evidence="7">
    <location>
        <begin position="5704"/>
        <end position="5718"/>
    </location>
</feature>
<feature type="domain" description="Ig-like" evidence="8">
    <location>
        <begin position="3968"/>
        <end position="4036"/>
    </location>
</feature>
<feature type="region of interest" description="Disordered" evidence="7">
    <location>
        <begin position="623"/>
        <end position="646"/>
    </location>
</feature>
<organism evidence="11">
    <name type="scientific">Brugia pahangi</name>
    <name type="common">Filarial nematode worm</name>
    <dbReference type="NCBI Taxonomy" id="6280"/>
    <lineage>
        <taxon>Eukaryota</taxon>
        <taxon>Metazoa</taxon>
        <taxon>Ecdysozoa</taxon>
        <taxon>Nematoda</taxon>
        <taxon>Chromadorea</taxon>
        <taxon>Rhabditida</taxon>
        <taxon>Spirurina</taxon>
        <taxon>Spiruromorpha</taxon>
        <taxon>Filarioidea</taxon>
        <taxon>Onchocercidae</taxon>
        <taxon>Brugia</taxon>
    </lineage>
</organism>
<evidence type="ECO:0000256" key="4">
    <source>
        <dbReference type="ARBA" id="ARBA00023157"/>
    </source>
</evidence>
<proteinExistence type="predicted"/>
<feature type="domain" description="Ig-like" evidence="8">
    <location>
        <begin position="2187"/>
        <end position="2270"/>
    </location>
</feature>
<feature type="domain" description="Ig-like" evidence="8">
    <location>
        <begin position="1270"/>
        <end position="1362"/>
    </location>
</feature>
<keyword evidence="4" id="KW-1015">Disulfide bond</keyword>
<evidence type="ECO:0000256" key="3">
    <source>
        <dbReference type="ARBA" id="ARBA00022737"/>
    </source>
</evidence>
<keyword evidence="5" id="KW-0393">Immunoglobulin domain</keyword>
<dbReference type="STRING" id="6280.A0A0N4TPA5"/>
<name>A0A0N4TPA5_BRUPA</name>
<feature type="domain" description="Ig-like" evidence="8">
    <location>
        <begin position="1600"/>
        <end position="1690"/>
    </location>
</feature>
<dbReference type="GO" id="GO:0045989">
    <property type="term" value="P:positive regulation of striated muscle contraction"/>
    <property type="evidence" value="ECO:0007669"/>
    <property type="project" value="UniProtKB-ARBA"/>
</dbReference>
<protein>
    <submittedName>
        <fullName evidence="11">Ig-like domain-containing protein</fullName>
    </submittedName>
</protein>
<dbReference type="PANTHER" id="PTHR13817:SF166">
    <property type="entry name" value="NEURONAL IGCAM-RELATED"/>
    <property type="match status" value="1"/>
</dbReference>
<dbReference type="Gene3D" id="2.60.40.10">
    <property type="entry name" value="Immunoglobulins"/>
    <property type="match status" value="18"/>
</dbReference>
<dbReference type="InterPro" id="IPR013098">
    <property type="entry name" value="Ig_I-set"/>
</dbReference>
<dbReference type="GO" id="GO:0060298">
    <property type="term" value="P:positive regulation of sarcomere organization"/>
    <property type="evidence" value="ECO:0007669"/>
    <property type="project" value="UniProtKB-ARBA"/>
</dbReference>
<dbReference type="FunFam" id="2.60.40.10:FF:000032">
    <property type="entry name" value="palladin isoform X1"/>
    <property type="match status" value="1"/>
</dbReference>
<dbReference type="InterPro" id="IPR036179">
    <property type="entry name" value="Ig-like_dom_sf"/>
</dbReference>
<dbReference type="InterPro" id="IPR007110">
    <property type="entry name" value="Ig-like_dom"/>
</dbReference>
<dbReference type="EMBL" id="UZAD01013183">
    <property type="protein sequence ID" value="VDN91515.1"/>
    <property type="molecule type" value="Genomic_DNA"/>
</dbReference>
<dbReference type="InterPro" id="IPR003598">
    <property type="entry name" value="Ig_sub2"/>
</dbReference>
<evidence type="ECO:0000256" key="7">
    <source>
        <dbReference type="SAM" id="MobiDB-lite"/>
    </source>
</evidence>
<keyword evidence="2" id="KW-0963">Cytoplasm</keyword>
<dbReference type="GO" id="GO:0019899">
    <property type="term" value="F:enzyme binding"/>
    <property type="evidence" value="ECO:0007669"/>
    <property type="project" value="UniProtKB-ARBA"/>
</dbReference>
<feature type="domain" description="Ig-like" evidence="8">
    <location>
        <begin position="4040"/>
        <end position="4133"/>
    </location>
</feature>
<accession>A0A0N4TPA5</accession>
<dbReference type="InterPro" id="IPR050964">
    <property type="entry name" value="Striated_Muscle_Regulatory"/>
</dbReference>
<evidence type="ECO:0000259" key="8">
    <source>
        <dbReference type="PROSITE" id="PS50835"/>
    </source>
</evidence>
<dbReference type="SMART" id="SM00409">
    <property type="entry name" value="IG"/>
    <property type="match status" value="14"/>
</dbReference>
<evidence type="ECO:0000256" key="1">
    <source>
        <dbReference type="ARBA" id="ARBA00004496"/>
    </source>
</evidence>
<evidence type="ECO:0000313" key="11">
    <source>
        <dbReference type="WBParaSite" id="BPAG_0001036701-mRNA-1"/>
    </source>
</evidence>
<feature type="domain" description="Ig-like" evidence="8">
    <location>
        <begin position="5493"/>
        <end position="5593"/>
    </location>
</feature>
<feature type="region of interest" description="Disordered" evidence="7">
    <location>
        <begin position="2848"/>
        <end position="2870"/>
    </location>
</feature>
<feature type="domain" description="Ig-like" evidence="8">
    <location>
        <begin position="4260"/>
        <end position="4353"/>
    </location>
</feature>
<dbReference type="Proteomes" id="UP000278627">
    <property type="component" value="Unassembled WGS sequence"/>
</dbReference>
<sequence length="7130" mass="811993">MDEREKSHCKNASTSQNSLKMEIIEDGNWMNVKTIQQDEPIAHSSTLDKNDKDAVISYSTNREKVYHKNAGTIEEIHVLESSGRTTRDFAEEHWSSEIKSYVMPEPPKFIQVIKAFRVLATDTLTLVVEVQSDPPAIFEWFCNDRPIQQNRRKFKARHGINITTLTVEGPEQGVYKCTARNPVGISTTYGYVTVNAPPSYKTWLEQTYVVNEEMNMEIIDKENIETSTDIPPKFIQQIPNLTLRPGTEALIDVEVEASPPAKFTWYVNGVQFRDTVGQIEVYYPVANRCIARFPIPQKGEYKVIAENRAGKEHSIGYIDIKNEVMHHQTQLPPLPNDHIYHHSSYAESEHRDIPLLQGRGRASSVSRIIDYYEESSYYQRSTSLPRQIDYPYEIKKTTEIIRKRKDDSEQLQQQQQQQQQQKKEEQHREQQYLSLKEFVETKEEQLLQPIKRRRYSETTQHLLPQKPIFTSKLPVEIAIGSDDDLMLNVNFKAIPRADVKWNVNGFELKDSKKVTIVNENDHSTLTVRSPIRYGRYNVTIMNEYGMSNQSTRVHYDVNKEDEKMTKEQSYHLESNKQPIAASITTTGLVDGWELIDEQQRSSKSADSFETVKYVETVRAATEGYETPTPTPRDEAFTSRQSFHSSTYNVRQNEEIIDGRSTNNYETSKIPPQLLPKPITPIIHEPLERVNVSEISHTSPYTEKRYEEVTSGISKIIYETPQALLLPSKFIEPMLDTTTFTEQKYEEVNGMENGYEIINDNVSSTKTKLQKEIDIEKKTFRIPVHRVPEPIPKYPFILKQPEPEIRLKAGEKLVLESKVESSPPSQFKWYQNNFEVRPSSSVILESPTVNESRATFLKPISGTYKMVASNIHGSCSSTTRVITEVTEEWTTESTVSVIRSVPEKLESKYQLVKRSHKGTRDDLPKAPRIVEAFAPILKIANNEPLMLRVTADAIPEAEFRWMLNNFEVRPSQTVTVERLGVNISQATFHNPISGRYEVIATNLLGQDSCSGKVIVDYAEEAQIAPIQPIVRPVIPKIPVFIKALPGETQLYPDEQEFRLSVSVHGEQPITFRWFADGSLLSNSVEHQMINDLENSTLVVRKQTVCDVDYAVEVSNTYGAVWSETTVRPPSPTTSFTASSATSVESSLAEVNDTQPSSPRYTIILADKDLQQNDEFTAHVAINVESSPCEFFWTLNGRDIRTIPGFHIESTFYESTIYIKSMLSKHSGELSVVASNKYGTARSTAKIIVHPLREKSYEFISEIETIPAERPPRIVLPLRPFVFRAGESLELRCRVDGLPRPEVFWTKDGIRVDDGMVEKELITLQYPDGRHELINPHCEPEDAGLYQLTARNIHGSTNTSAYIHVERRETVETTTTETRSEIQEVIHRGVSKPRFSNVISKQYENDMIVSCKVISETPVVISWFKDGQRLYQTYKYRMQKLSDNTYTLTICNVDKWDEGSYTCRAENTYGSSETSMFIRPLVKTREISEEILVEENDSEVIGLQDNIGYVKKRYTDTTVKVSVEPEVSGSQEVYSHTAELRKTEAEYKLLVKVAEIVASKLVAKVIIDEAINVALRRMNVVAIESSEEEEFESINEQQPCPPRFETNIECYTVDIGDAVVLHTDISGYPQPNVEWYFGEQKLEQSEQIEVKYVNQQAILRIKNVQKKHEGTYYCHAENDYGKTVLPCNLRVTDTAIDWSESTHKMTRSPLIYTLSETETEVSSNVHVTHAAESYDHYFSTIQPETFALGYSCLASTSKIHDDSVIITRESMQKMIEREQEVTEVMLNVNVERTPSVFKHDARILRSTDESVTICRREPQSTRAEEVIQTNDILLIGDQRVLKQHQSVVNAITTVVFEKPSQRAVHEITCLYDDKAYVSKEKVQAVSTIDLKRIEIVNELISTIMATEEKFREAYAEANVDVRCPDAIFDHFIKIVESEQENLSIYLIAPILVKNLATSDFHLQQKSESLHAESIFIEYPRKNATAEQRIVILQSSFQKFSEAITWNLKKISKETTEDDITVAHATIKVYKPEEIGEYVTTVVDTRRMVPELLAIAAAASKLKLTSVFVTFTKKGDVAHQALVIEYESFVEDEATLNVAMLTAPGFHSKQESIWSYEKKYEKSEETEANVIAVFVEVNATCPNQMIELIASVSLPPTVHDITDVTQPLQPLEPSSISWSESSSTGLFQVPKFIKTLENTTAIVGQCHQFKCIVSGTPAPVIRWYVDGDVIHNSGIYQIIYEDGVCILKIREVAIEDEGEYTCEATNDAGQAITKCFLQTITEADVLKYQQQSIIENIAYSNNGRNNNNKNDNCAFVDNISSSSNIDGIVYQNRSDSCNSLVEMNSNHRKQFLIVNYEFARNEPVSAETAVIVTRYIAPQKGLFTNLASEERSFNISVFLPDAAMKCDFIWALINCATVALHLKLSYQANDFIIQNFLSQQTEEAYLLLSVRKLTFENVYFAICQPWEEILLLKKSENAFAWDNEFCRSQKLRLEMSIKNSTENICSKNELMENIAMEMLADTVEENDATNLLQMKESVNELKVAINERNEGNIRSKDEEEKESGIPIIPEKITCKKEKDDDDDISLNDDNNQFKHELFRHTSEASETYPGISTNTLAAIQRYVDELFDFNSAVPTISTDTSIYKQNDINKLDTTGDQMENDPFKDFACDDYLNYSFCHDYVEAVQDLPIAELTSANSHLVENVTLSPCLNSNPNFKNMVLSKESIEPMVTRSLTCEVGYNSDDNLRQNLSNCESKGDYTKLDTCNSLNTLDNIQLHSHLTTETYPLYFTSSIESTDAAATFDASEEFDVFTASTNPRLQHNESYSTSLPMPISECNHCVLEDDHTKSSIVNPEIVDGSTSNTKISGKESLSTHSPATNELLSKIKVIDEVCREIENEIEMKTEDNEEVLQIERAIYDISERIEHQQSVTEAQAEASEELLKTILENIIKNIGQNSITKTMAAYKRPVVLLREKLTDLEETLKREELEFNESSMRRSIPEVHSRFSKSFSVEDEHVKSIEECSIEREIRGVSLCTLQQIGSINKQEIRKMTPLTSNIKEQLQSLECMLGEVEEEAEDEEGMKELNDAATAATATATAEAEAIFPVYTDAKQHEVHNILMQINNEISIIKRCCQRNISKTSIDAAVGLLHKVRNNVSSMIDLISVYRKRLGKKSSIEKGLNVSREGMKSSKRSTHHHLSPYSRTGFFFKTDASVNLYFVKREESEVINAIVKLLSLSDKYGKQLSKSENSQISTYDNAIFDDKNKTLEEIKIDPLWTAVSESTINKDDEVFSSNSIDPQANSFSHHSTQEAIPVRPPRKSKEMNQQGVSSPLSPPPIPPFRMKKHRSKSCDNYENFLIRSSSSDMPNYHPMPVMTTNMQTEDEEVSQFYVGDCLKLMNDLSVSIPKQKSQTFDERIINYEAIIRKENSFYNYSYIWPSKEAYHILLEIFDESNSIQLLCEDSDYAPESVMHSLLLFESTDKTGEEPDGTFLQTLEDLSDMNISKAETITENDAKLDENFTVLEDEKISTTFKLDENYNENTSNYQVWLDRNTNENSKSIDNLRSSTSENALFESIQKPTQHSHIFVDTKAHESTVINSLEDEANSLHEIESIDDKDEILDELDDLMIICNPHASIIDGIDLLPTIMEDSEHSKLANSFMSVSTNTVIANTDMKDILNNDIEDEESDITVTSTLESTMTGLNDRITQNLLNKCDEDDVNYLDNYKRRVIVICESDAEQISDEITINVRYKKPSNKLKVIAILSPEIGAKAEAYMVIGEDFDVLVEQPDEVQNLTVNILDHISDSISLDLMLPNTVEVDLSLKRCEQYEGILSYQIENLIDSGTDEERISMISDNDHYHHSSKATGDKEQRTGILVNIIARSMHDIARASLEEIPWGEVSMYIVMQPVMTRSKTDSETRNSLIQNVTVSESNETEKRSLHSHESVCSLSQQSFDWSEFGDRNTGGQNFNIPSYVVREGSTATITCEFNNFLAPGSVIDWFKGKNLMQIIPGKTDRISHDLLEVLVISHVNLMDGDIYSIRVNDIIYPVAYLIIENANTASFEKLNDDNVHFISPPQTLFVMEGQPSIISCQVNSVDQKVEWCKDNKKWITENERIRLEADQFGFHRLIIDKSELDDQGTYYAFLGDHFTTVTLVVEERIDEREVTISALGTDTEEDDYREYLVPLGSTATIACELENTDEVQELVWRKDGKQIEFTDDGKVEHVVNGLKHYLVIHDTEADDSASYSISINNMEFKIAHLLVSNYATPIGSKYTKREYSSQITVEESLVPIGSAATIHCETITQQYSLDWRKNLRPIVQDERIERKDTADGFEHSLTIYSVRKSDEGEYGVVIKDSYTAVTKITVIESQGQISTEHFDISLHPTTTTTTTTINEGYPQLHDVINLQQAQTMESYQLCNMEEYFDLRFSMQSYEIPVIVNEKRLISISYLSHELSIQSVDNEFHIHREPSYAISNDLTFMEVTMIECNFVTTNVHFQFTSSTSISYAIAEAVVLTLIAQQSAYIHLSSQFTQLTTSFIKSLDVRELTVVTNVQEKIVKKLGIKLDDRWVKLDVILLSPMQNIAMDITNKIPRMIALEMDFIALIFEKYSEIITFNKASECEFADAVMLTKSIIYPEKITRQFTMNVVWLEFIAIYKVPQIFDTTIRINVTQREIIHLRCDASKANTIDEIFTVCGPIQQQNIAVTVPEILFSSINANYADSMSSLELILMSHMDENLLVTKEVPLIRMEMVSMQLMASVLEVIPVTYSFSKAENMEMRIFVKPHMSSYACQRDFVDSVTKLEMELWSQIKCDICVNVNFRTREIERLSTTFSGSTAEYFDLSTAFNIQPEIDTVIATLLTTAPKITEKAFGLFSDATISEILEYSSQVKREFYADAILLISRKDIHTANFRASTFENLHVIISFEVQSQESNTTMTLLKRAPIIVDRASVMFSDDFIEETMEFRSQNMHNLEVEMEIFTARKDNLFKNIKGVEFEEKNIVAIIEVQPEKEDLEFILLTPISALVEQISRSFSDSVVNLITELHVQSDFHTYNDIMVARICALQMFLKASEEENITVIAKFCVQDEIENIMATLLTQIPAVTERIDRKFSDRLMKFVIELWSKIRREAFADAKIYIARNDELQMQLKASSIEETHASIVLEEYPKVQELEVTLLEFVRADTYKLNRFFSYKTVNLIATLWCQTQSSYADINIPIKRNDNNQICLQASTEECLSILTSFEVLPQQRDDYFEVLIAMHEIAEAWIEATKEENFDIERSFDVESEAHCAASLLIVQKEKQLISVQASSIENIEIYTSFEICPEEEIAWITITLEQITAITEKRYSDEITKLDIEIYYDAVNHETVKADLIESKLSVWKSSYKIYNDRSLCLFASEFIEEINNTTYEYIMQQFKENIRIMIELSRNPTIQSCQIDLQNIFQSRQAMEENEMNRLWSRTQLNVGFYQHLDLTRSAQTSDSAFILRKNIYEEDESTDELSTSSSIQAAPQFAEKLNEIYEIEEFSTHSFKCIIYGTPAPQVRWYRNEQAIIPSDNITEIAEDGIYILKINNIDRSWNGNLVCEAENAIGIARTHSIIHVQRSEESSSISSASIGGQMPIIHLPLDSEINAKKGENIQLKCIISGSPLPSVQWKRNDVIIENNEHYLTICDDGICILRILNVTEEDNATFSCTAMNMFGSAKTKSRMIVEEEAHLASTSNIKEEESPTTRSSVDDHTIGEISMSSMSSQDSLTTQFQIPQFTLPLHDITIENRGELQLKCIVTGEPMPTIRWSCNGKEIQADNRNIFTVYEDGIVILKIINGDKEGLYVCEATNGIGSAQTRSFVHIYSAEVLLTTAMELKDTMESAEAVVLSVSTSKFCSTADVSGKNETIDQDQEGKKLKKEFGEEEITTDQYIPTGTLNYLIEAEAMTIRVMSYKLCAYAKVKAKSKKMKEEELFKIIIEEDVVRTRTYLRVVERSARPLWTFQGHTTERPSYWSREVINERIEFEKIFQNDELHEFLEDKDIIERYVQLLKTTEASESIEEHETRFKLRQIGGSQETLEKRKLEIYEEQTGTLAEDTGVFTVVHCVANAMRHVVEAYVILITRYRYKATFDIRAALYQTIASDNEFEASIEDSVKRQKYFQHSILRGPHFIQPLTIFEEGFNTGLRCSVYGLPIPHIRISHNGCPILRNNRFFHVVYKSGVISLYMQHILEGHYVCEAVSVAGRATTECFIRVDEEWNEKQHRKIRRIRVENASKTTESTERSSQNNETVQTSTTQYEYEQSKQISEAMESEENIEETLTEHHMQSQQLLVENMGKIKGSKTEICKEINKEVFIKRNPTVSSIDVSVIENIYDLTEPKILETSEQEINKLIDAAKPSINNYEEILYATAQYEIAYHDTFLPKEMNEKVGQVEERDKKDKLIDASNMNLSSQSVSASITLKNEVKMEQSPDETAVEAKKEIVEEKTEIAVTDIKKQVATTGIELCLEKLLEHSAIAERAAEELREMEMNLDFEKKLQHETAGVSVVSVTSRSIQASTPLAKATKMQKPTEEELREMETNLNLHKQLEHETVDVSVFSTTSGSAQASECLAKTTNMDQPIDEAIEEVAKRVEERAVEELRQIEINLDLEKHLQQEILDVSVFSITSESTQASVCLAKLTKIEQTAQEELRETKTNLDFEKYLEQETDDISVIRIVLESTEASVRLAKEIKREQPTEVMEELARSEKEIVKENVERAVEQLREMETNLNLGKHSEKETINVSVFSIASETAQASICLEKAAKIEQLIEVTEAEKQGKEDLQRAATVLTRIEANLNLGKHLEHEAVQVSVLILASESAQASVLLTKAAKKQPIEDMFEEVAKPEEKPDKLPEELKEAGITLDLEKHPEHEAVDVSVLILASESAQASIPLAKQAEKQPLDIFEEVAKPERDEKLEKVFEELKETGTTFNLKKHPEHEAVDVSVLILASESAQASILLTKEAKKQPMEDIVEEVAKPEREEKLEKDFEELKETGITFNLEKHPEHEAVDVSVLILASESAQASILLTKTAKKQPMEDIVEEVAKSEEEKPEKLFEELKETEITFNLEKHPEHEAVDVSVLILASESAQASILLTREAKKQPMEDIVEEVAKPEEKPEKLFEELKETGI</sequence>
<evidence type="ECO:0000256" key="5">
    <source>
        <dbReference type="ARBA" id="ARBA00023319"/>
    </source>
</evidence>
<feature type="region of interest" description="Disordered" evidence="7">
    <location>
        <begin position="6235"/>
        <end position="6279"/>
    </location>
</feature>
<feature type="domain" description="Ig-like" evidence="8">
    <location>
        <begin position="107"/>
        <end position="195"/>
    </location>
</feature>
<keyword evidence="10" id="KW-1185">Reference proteome</keyword>
<evidence type="ECO:0000256" key="2">
    <source>
        <dbReference type="ARBA" id="ARBA00022490"/>
    </source>
</evidence>
<dbReference type="PANTHER" id="PTHR13817">
    <property type="entry name" value="TITIN"/>
    <property type="match status" value="1"/>
</dbReference>